<evidence type="ECO:0000256" key="1">
    <source>
        <dbReference type="ARBA" id="ARBA00004479"/>
    </source>
</evidence>
<keyword evidence="7" id="KW-0325">Glycoprotein</keyword>
<comment type="subcellular location">
    <subcellularLocation>
        <location evidence="1">Membrane</location>
        <topology evidence="1">Single-pass type I membrane protein</topology>
    </subcellularLocation>
</comment>
<evidence type="ECO:0000256" key="4">
    <source>
        <dbReference type="ARBA" id="ARBA00022989"/>
    </source>
</evidence>
<evidence type="ECO:0000259" key="11">
    <source>
        <dbReference type="PROSITE" id="PS51534"/>
    </source>
</evidence>
<dbReference type="Ensembl" id="ENSACLT00000082626.1">
    <property type="protein sequence ID" value="ENSACLP00000057215.1"/>
    <property type="gene ID" value="ENSACLG00000019694.2"/>
</dbReference>
<keyword evidence="13" id="KW-1185">Reference proteome</keyword>
<proteinExistence type="predicted"/>
<dbReference type="InterPro" id="IPR039465">
    <property type="entry name" value="IL-17_rcpt-like"/>
</dbReference>
<keyword evidence="6" id="KW-0675">Receptor</keyword>
<organism evidence="12 13">
    <name type="scientific">Astatotilapia calliptera</name>
    <name type="common">Eastern happy</name>
    <name type="synonym">Chromis callipterus</name>
    <dbReference type="NCBI Taxonomy" id="8154"/>
    <lineage>
        <taxon>Eukaryota</taxon>
        <taxon>Metazoa</taxon>
        <taxon>Chordata</taxon>
        <taxon>Craniata</taxon>
        <taxon>Vertebrata</taxon>
        <taxon>Euteleostomi</taxon>
        <taxon>Actinopterygii</taxon>
        <taxon>Neopterygii</taxon>
        <taxon>Teleostei</taxon>
        <taxon>Neoteleostei</taxon>
        <taxon>Acanthomorphata</taxon>
        <taxon>Ovalentaria</taxon>
        <taxon>Cichlomorphae</taxon>
        <taxon>Cichliformes</taxon>
        <taxon>Cichlidae</taxon>
        <taxon>African cichlids</taxon>
        <taxon>Pseudocrenilabrinae</taxon>
        <taxon>Haplochromini</taxon>
        <taxon>Astatotilapia</taxon>
    </lineage>
</organism>
<feature type="transmembrane region" description="Helical" evidence="9">
    <location>
        <begin position="394"/>
        <end position="415"/>
    </location>
</feature>
<dbReference type="Gene3D" id="3.40.50.11530">
    <property type="match status" value="1"/>
</dbReference>
<evidence type="ECO:0000256" key="5">
    <source>
        <dbReference type="ARBA" id="ARBA00023136"/>
    </source>
</evidence>
<dbReference type="GO" id="GO:0016020">
    <property type="term" value="C:membrane"/>
    <property type="evidence" value="ECO:0007669"/>
    <property type="project" value="UniProtKB-SubCell"/>
</dbReference>
<evidence type="ECO:0000313" key="12">
    <source>
        <dbReference type="Ensembl" id="ENSACLP00000057215.1"/>
    </source>
</evidence>
<dbReference type="AlphaFoldDB" id="A0AAX7TLD3"/>
<evidence type="ECO:0000313" key="13">
    <source>
        <dbReference type="Proteomes" id="UP000265100"/>
    </source>
</evidence>
<dbReference type="GO" id="GO:0030368">
    <property type="term" value="F:interleukin-17 receptor activity"/>
    <property type="evidence" value="ECO:0007669"/>
    <property type="project" value="InterPro"/>
</dbReference>
<protein>
    <recommendedName>
        <fullName evidence="11">SEFIR domain-containing protein</fullName>
    </recommendedName>
</protein>
<evidence type="ECO:0000256" key="10">
    <source>
        <dbReference type="SAM" id="SignalP"/>
    </source>
</evidence>
<sequence length="653" mass="74627">MLALGWSFWCILLSLHMPLHGLEIFEHDSHKVICSQGLSKCKMKDEMPVNPSKNTVDVQTLKPDFKLCCTNKTACALCLVIDIEFNIDPDEDTEDQGSSGSEMEEYREDKITSQGSLTVCYCTEASMPKCKKVVFTVNNEALTQQNQLKISVVITQSDGFPFEISLIVRSSTITERVAAPSFNEVCSQELQKTLPECQVPKFTFAVNSKMNQVELQLEDGNKIPPSMCIQYEQKGRCQSWNRMTIPLYSVTRCMCLQLWYEDGQRSTRSLQCPFNKSDSLNESQKNIWENITVSKPHVQMTSFGEMLSWNVSAPCRLDGKVWLLKKHSRSRSAFSQQLENGTAWKQNIKGLWVNTFVFENVPLRPLPCLMMRVKGMEHDLGPFCFDDNVAAGRWRWSLLATAVMLLAFITVLLLWSFHKSIKGWVWSWQHGGIVKSEFFFSTFTKTHKHIHPQQYNSNLLFSKVCKMRHVVLLSPPDVDDATSKLVCQIGSNLSDKGFSVSVDQWSRREQCNWGPLPWLHSQLLELNSLGGRVLLVLTRRALERTEEWMHWNKDIINESMGNKENDLPKLWSPYSDLFTASLSLIQADKLLDRAGKRFVLVKFDSHPRETHTRDRCLPELLQGLPLFSLPSQNQSLLAELTVTKTERGSYGGR</sequence>
<feature type="region of interest" description="Disordered" evidence="8">
    <location>
        <begin position="90"/>
        <end position="110"/>
    </location>
</feature>
<dbReference type="Proteomes" id="UP000265100">
    <property type="component" value="Chromosome 5"/>
</dbReference>
<reference evidence="12" key="1">
    <citation type="submission" date="2018-05" db="EMBL/GenBank/DDBJ databases">
        <authorList>
            <person name="Datahose"/>
        </authorList>
    </citation>
    <scope>NUCLEOTIDE SEQUENCE</scope>
</reference>
<feature type="chain" id="PRO_5044340954" description="SEFIR domain-containing protein" evidence="10">
    <location>
        <begin position="22"/>
        <end position="653"/>
    </location>
</feature>
<dbReference type="PANTHER" id="PTHR15583">
    <property type="entry name" value="INTERLEUKIN-17 RECEPTOR"/>
    <property type="match status" value="1"/>
</dbReference>
<dbReference type="GeneTree" id="ENSGT00940000168503"/>
<keyword evidence="3 10" id="KW-0732">Signal</keyword>
<evidence type="ECO:0000256" key="8">
    <source>
        <dbReference type="SAM" id="MobiDB-lite"/>
    </source>
</evidence>
<keyword evidence="4 9" id="KW-1133">Transmembrane helix</keyword>
<dbReference type="PROSITE" id="PS51534">
    <property type="entry name" value="SEFIR"/>
    <property type="match status" value="1"/>
</dbReference>
<evidence type="ECO:0000256" key="7">
    <source>
        <dbReference type="ARBA" id="ARBA00023180"/>
    </source>
</evidence>
<feature type="domain" description="SEFIR" evidence="11">
    <location>
        <begin position="467"/>
        <end position="638"/>
    </location>
</feature>
<reference evidence="12" key="2">
    <citation type="submission" date="2025-08" db="UniProtKB">
        <authorList>
            <consortium name="Ensembl"/>
        </authorList>
    </citation>
    <scope>IDENTIFICATION</scope>
</reference>
<name>A0AAX7TLD3_ASTCA</name>
<evidence type="ECO:0000256" key="6">
    <source>
        <dbReference type="ARBA" id="ARBA00023170"/>
    </source>
</evidence>
<dbReference type="InterPro" id="IPR013568">
    <property type="entry name" value="SEFIR_dom"/>
</dbReference>
<evidence type="ECO:0000256" key="9">
    <source>
        <dbReference type="SAM" id="Phobius"/>
    </source>
</evidence>
<accession>A0AAX7TLD3</accession>
<reference evidence="12" key="3">
    <citation type="submission" date="2025-09" db="UniProtKB">
        <authorList>
            <consortium name="Ensembl"/>
        </authorList>
    </citation>
    <scope>IDENTIFICATION</scope>
</reference>
<dbReference type="PANTHER" id="PTHR15583:SF12">
    <property type="entry name" value="INTERLEUKIN-17 RECEPTOR C"/>
    <property type="match status" value="1"/>
</dbReference>
<dbReference type="Pfam" id="PF08357">
    <property type="entry name" value="SEFIR"/>
    <property type="match status" value="1"/>
</dbReference>
<evidence type="ECO:0000256" key="3">
    <source>
        <dbReference type="ARBA" id="ARBA00022729"/>
    </source>
</evidence>
<feature type="signal peptide" evidence="10">
    <location>
        <begin position="1"/>
        <end position="21"/>
    </location>
</feature>
<evidence type="ECO:0000256" key="2">
    <source>
        <dbReference type="ARBA" id="ARBA00022692"/>
    </source>
</evidence>
<keyword evidence="2 9" id="KW-0812">Transmembrane</keyword>
<keyword evidence="5 9" id="KW-0472">Membrane</keyword>